<evidence type="ECO:0000313" key="1">
    <source>
        <dbReference type="EMBL" id="OZI56494.1"/>
    </source>
</evidence>
<protein>
    <recommendedName>
        <fullName evidence="3">Alpha/beta hydrolase</fullName>
    </recommendedName>
</protein>
<accession>A0A261U3F3</accession>
<dbReference type="EMBL" id="NEVQ01000013">
    <property type="protein sequence ID" value="OZI56494.1"/>
    <property type="molecule type" value="Genomic_DNA"/>
</dbReference>
<comment type="caution">
    <text evidence="1">The sequence shown here is derived from an EMBL/GenBank/DDBJ whole genome shotgun (WGS) entry which is preliminary data.</text>
</comment>
<proteinExistence type="predicted"/>
<dbReference type="Gene3D" id="3.40.50.1820">
    <property type="entry name" value="alpha/beta hydrolase"/>
    <property type="match status" value="1"/>
</dbReference>
<keyword evidence="2" id="KW-1185">Reference proteome</keyword>
<reference evidence="1 2" key="1">
    <citation type="submission" date="2017-05" db="EMBL/GenBank/DDBJ databases">
        <title>Complete and WGS of Bordetella genogroups.</title>
        <authorList>
            <person name="Spilker T."/>
            <person name="LiPuma J."/>
        </authorList>
    </citation>
    <scope>NUCLEOTIDE SEQUENCE [LARGE SCALE GENOMIC DNA]</scope>
    <source>
        <strain evidence="1 2">AU9919</strain>
    </source>
</reference>
<evidence type="ECO:0000313" key="2">
    <source>
        <dbReference type="Proteomes" id="UP000216885"/>
    </source>
</evidence>
<name>A0A261U3F3_9BORD</name>
<dbReference type="SUPFAM" id="SSF53474">
    <property type="entry name" value="alpha/beta-Hydrolases"/>
    <property type="match status" value="1"/>
</dbReference>
<gene>
    <name evidence="1" type="ORF">CAL20_13785</name>
</gene>
<dbReference type="PANTHER" id="PTHR35560:SF3">
    <property type="entry name" value="PEPTIDASE S9 PROLYL OLIGOPEPTIDASE CATALYTIC DOMAIN-CONTAINING PROTEIN"/>
    <property type="match status" value="1"/>
</dbReference>
<dbReference type="AlphaFoldDB" id="A0A261U3F3"/>
<organism evidence="1 2">
    <name type="scientific">Bordetella genomosp. 4</name>
    <dbReference type="NCBI Taxonomy" id="463044"/>
    <lineage>
        <taxon>Bacteria</taxon>
        <taxon>Pseudomonadati</taxon>
        <taxon>Pseudomonadota</taxon>
        <taxon>Betaproteobacteria</taxon>
        <taxon>Burkholderiales</taxon>
        <taxon>Alcaligenaceae</taxon>
        <taxon>Bordetella</taxon>
    </lineage>
</organism>
<dbReference type="RefSeq" id="WP_094838143.1">
    <property type="nucleotide sequence ID" value="NZ_NEVQ01000013.1"/>
</dbReference>
<sequence length="324" mass="36216">MNLRHVSDAGHARRLWLREGLACVYISDSTLDEPQPGIRRAVLVVHGTERDGHRYWRALDRAARLAGRGIRNQTLLAAPQFYTRREARARGLGASTLAWAPQAWKQGDASRHGTGISAFSVLDAMVRRLACRERFPDLERLVIVGHSAGAQFVQRHAAASSVPALTRELGIALRHIVVGPSSYLYLDAARRGHGPDGAYGQPSGQALLHCPDYDHYKYGLQRPNAYVSRIDPDELRRSYAGKEVVYLVGEHDNDPNDPHLDRSAAAMLQGSDRRDRCLAYRDYLAYLYGSLPASHVFEIVPRLGHEGARILRSPIGLRWLFDME</sequence>
<dbReference type="PANTHER" id="PTHR35560">
    <property type="entry name" value="BLL0132 PROTEIN"/>
    <property type="match status" value="1"/>
</dbReference>
<evidence type="ECO:0008006" key="3">
    <source>
        <dbReference type="Google" id="ProtNLM"/>
    </source>
</evidence>
<dbReference type="Proteomes" id="UP000216885">
    <property type="component" value="Unassembled WGS sequence"/>
</dbReference>
<dbReference type="InterPro" id="IPR029058">
    <property type="entry name" value="AB_hydrolase_fold"/>
</dbReference>